<dbReference type="Gene3D" id="3.30.420.10">
    <property type="entry name" value="Ribonuclease H-like superfamily/Ribonuclease H"/>
    <property type="match status" value="1"/>
</dbReference>
<proteinExistence type="predicted"/>
<dbReference type="EMBL" id="JAUUTY010000006">
    <property type="protein sequence ID" value="KAK1615135.1"/>
    <property type="molecule type" value="Genomic_DNA"/>
</dbReference>
<dbReference type="InterPro" id="IPR052929">
    <property type="entry name" value="RNase_H-like_EbsB-rel"/>
</dbReference>
<dbReference type="PANTHER" id="PTHR47074:SF73">
    <property type="entry name" value="OS04G0448401 PROTEIN"/>
    <property type="match status" value="1"/>
</dbReference>
<dbReference type="AlphaFoldDB" id="A0AAD8R581"/>
<dbReference type="Proteomes" id="UP001231189">
    <property type="component" value="Unassembled WGS sequence"/>
</dbReference>
<evidence type="ECO:0000313" key="3">
    <source>
        <dbReference type="Proteomes" id="UP001231189"/>
    </source>
</evidence>
<dbReference type="InterPro" id="IPR044730">
    <property type="entry name" value="RNase_H-like_dom_plant"/>
</dbReference>
<protein>
    <recommendedName>
        <fullName evidence="1">RNase H type-1 domain-containing protein</fullName>
    </recommendedName>
</protein>
<accession>A0AAD8R581</accession>
<dbReference type="CDD" id="cd06222">
    <property type="entry name" value="RNase_H_like"/>
    <property type="match status" value="1"/>
</dbReference>
<dbReference type="PANTHER" id="PTHR47074">
    <property type="entry name" value="BNAC02G40300D PROTEIN"/>
    <property type="match status" value="1"/>
</dbReference>
<dbReference type="InterPro" id="IPR012337">
    <property type="entry name" value="RNaseH-like_sf"/>
</dbReference>
<keyword evidence="3" id="KW-1185">Reference proteome</keyword>
<gene>
    <name evidence="2" type="ORF">QYE76_020652</name>
</gene>
<dbReference type="GO" id="GO:0003676">
    <property type="term" value="F:nucleic acid binding"/>
    <property type="evidence" value="ECO:0007669"/>
    <property type="project" value="InterPro"/>
</dbReference>
<dbReference type="Pfam" id="PF13456">
    <property type="entry name" value="RVT_3"/>
    <property type="match status" value="1"/>
</dbReference>
<reference evidence="2" key="1">
    <citation type="submission" date="2023-07" db="EMBL/GenBank/DDBJ databases">
        <title>A chromosome-level genome assembly of Lolium multiflorum.</title>
        <authorList>
            <person name="Chen Y."/>
            <person name="Copetti D."/>
            <person name="Kolliker R."/>
            <person name="Studer B."/>
        </authorList>
    </citation>
    <scope>NUCLEOTIDE SEQUENCE</scope>
    <source>
        <strain evidence="2">02402/16</strain>
        <tissue evidence="2">Leaf</tissue>
    </source>
</reference>
<dbReference type="SUPFAM" id="SSF53098">
    <property type="entry name" value="Ribonuclease H-like"/>
    <property type="match status" value="1"/>
</dbReference>
<dbReference type="InterPro" id="IPR036397">
    <property type="entry name" value="RNaseH_sf"/>
</dbReference>
<evidence type="ECO:0000313" key="2">
    <source>
        <dbReference type="EMBL" id="KAK1615135.1"/>
    </source>
</evidence>
<name>A0AAD8R581_LOLMU</name>
<evidence type="ECO:0000259" key="1">
    <source>
        <dbReference type="Pfam" id="PF13456"/>
    </source>
</evidence>
<feature type="domain" description="RNase H type-1" evidence="1">
    <location>
        <begin position="451"/>
        <end position="551"/>
    </location>
</feature>
<dbReference type="InterPro" id="IPR002156">
    <property type="entry name" value="RNaseH_domain"/>
</dbReference>
<dbReference type="GO" id="GO:0004523">
    <property type="term" value="F:RNA-DNA hybrid ribonuclease activity"/>
    <property type="evidence" value="ECO:0007669"/>
    <property type="project" value="InterPro"/>
</dbReference>
<sequence length="587" mass="65096">MFANCSVENIIATSSDHYAVLISLAVGESHPERPPVQHGFRYEAAWRRAEDYDDVVKTAWSPNSDGSNSLQSTWVNLNKVAVSLKDWSRLSFGSVQRQIQKLERSLRYLRSRPISDSVMAEEKAVERQLCDLFEREEIMARQRSRVEWLREGDRNTAFFFAKASARKKTNRISTLQREDGSVSSDQTEIKGMVHTFYEELFTSEPLVMMDTVLDAIPTKVNDQMNEDLCRPYSNEEIKEALFQMGPTKAPGPDGFPAMFYQVHWDLVQKEVCDAVRSFLSGDDIPEGFCDSVIVLIPKKKEGLGELQGIRNGRTGPSISHLLFADDSIFFAHSDQQSVESLKRVLDTYCGASGQKINLQKSSIFFGKKCPDSVKIRVKNKLEVSNEILQDTYLGMPTEIARASTASFKFLSEKSLVGMFGKLGMIPGTIRSGVEAVVPRWNPPPAGWICVNVDAALFPTERRMGWGAVFRDHCGAFILSCSEGLTGFPTPEMAEALAIRRALSVSKERGFQKIILVSDCLSLIQRISSTARDRSTLGIIVGDIKTLKTDFQGNKGSDNGGRIGVHTSVSGLQCGRMEGASGRGAKPG</sequence>
<comment type="caution">
    <text evidence="2">The sequence shown here is derived from an EMBL/GenBank/DDBJ whole genome shotgun (WGS) entry which is preliminary data.</text>
</comment>
<organism evidence="2 3">
    <name type="scientific">Lolium multiflorum</name>
    <name type="common">Italian ryegrass</name>
    <name type="synonym">Lolium perenne subsp. multiflorum</name>
    <dbReference type="NCBI Taxonomy" id="4521"/>
    <lineage>
        <taxon>Eukaryota</taxon>
        <taxon>Viridiplantae</taxon>
        <taxon>Streptophyta</taxon>
        <taxon>Embryophyta</taxon>
        <taxon>Tracheophyta</taxon>
        <taxon>Spermatophyta</taxon>
        <taxon>Magnoliopsida</taxon>
        <taxon>Liliopsida</taxon>
        <taxon>Poales</taxon>
        <taxon>Poaceae</taxon>
        <taxon>BOP clade</taxon>
        <taxon>Pooideae</taxon>
        <taxon>Poodae</taxon>
        <taxon>Poeae</taxon>
        <taxon>Poeae Chloroplast Group 2 (Poeae type)</taxon>
        <taxon>Loliodinae</taxon>
        <taxon>Loliinae</taxon>
        <taxon>Lolium</taxon>
    </lineage>
</organism>